<gene>
    <name evidence="20" type="ORF">NMOB1V02_LOCUS4665</name>
</gene>
<comment type="function">
    <text evidence="16">Kinase that can phosphorylate various inositol polyphosphate such as Ins(3,4,5,6)P4 or Ins(1,3,4)P3.</text>
</comment>
<dbReference type="PANTHER" id="PTHR14217:SF1">
    <property type="entry name" value="INOSITOL-TETRAKISPHOSPHATE 1-KINASE"/>
    <property type="match status" value="1"/>
</dbReference>
<comment type="catalytic activity">
    <reaction evidence="13">
        <text>1D-myo-inositol 1,3,4-trisphosphate + ATP = 1D-myo-inositol 1,3,4,6-tetrakisphosphate + ADP + H(+)</text>
        <dbReference type="Rhea" id="RHEA:20940"/>
        <dbReference type="ChEBI" id="CHEBI:15378"/>
        <dbReference type="ChEBI" id="CHEBI:30616"/>
        <dbReference type="ChEBI" id="CHEBI:57660"/>
        <dbReference type="ChEBI" id="CHEBI:58414"/>
        <dbReference type="ChEBI" id="CHEBI:456216"/>
        <dbReference type="EC" id="2.7.1.159"/>
    </reaction>
    <physiologicalReaction direction="left-to-right" evidence="13">
        <dbReference type="Rhea" id="RHEA:20941"/>
    </physiologicalReaction>
    <physiologicalReaction direction="right-to-left" evidence="13">
        <dbReference type="Rhea" id="RHEA:20942"/>
    </physiologicalReaction>
</comment>
<evidence type="ECO:0000256" key="8">
    <source>
        <dbReference type="ARBA" id="ARBA00022842"/>
    </source>
</evidence>
<dbReference type="OrthoDB" id="25308at2759"/>
<dbReference type="PIRSF" id="PIRSF038186">
    <property type="entry name" value="ITPK"/>
    <property type="match status" value="1"/>
</dbReference>
<dbReference type="InterPro" id="IPR040464">
    <property type="entry name" value="InsP(3)kin_ATP-grasp"/>
</dbReference>
<feature type="binding site" evidence="17">
    <location>
        <position position="207"/>
    </location>
    <ligand>
        <name>ATP</name>
        <dbReference type="ChEBI" id="CHEBI:30616"/>
    </ligand>
</feature>
<feature type="binding site" evidence="18">
    <location>
        <position position="291"/>
    </location>
    <ligand>
        <name>Mg(2+)</name>
        <dbReference type="ChEBI" id="CHEBI:18420"/>
        <label>2</label>
    </ligand>
</feature>
<dbReference type="GO" id="GO:0052725">
    <property type="term" value="F:inositol-1,3,4-trisphosphate 6-kinase activity"/>
    <property type="evidence" value="ECO:0007669"/>
    <property type="project" value="InterPro"/>
</dbReference>
<feature type="binding site" evidence="18">
    <location>
        <position position="293"/>
    </location>
    <ligand>
        <name>Mg(2+)</name>
        <dbReference type="ChEBI" id="CHEBI:18420"/>
        <label>2</label>
    </ligand>
</feature>
<feature type="binding site" evidence="17">
    <location>
        <position position="153"/>
    </location>
    <ligand>
        <name>ATP</name>
        <dbReference type="ChEBI" id="CHEBI:30616"/>
    </ligand>
</feature>
<dbReference type="GO" id="GO:0016853">
    <property type="term" value="F:isomerase activity"/>
    <property type="evidence" value="ECO:0007669"/>
    <property type="project" value="UniProtKB-KW"/>
</dbReference>
<evidence type="ECO:0000256" key="1">
    <source>
        <dbReference type="ARBA" id="ARBA00009601"/>
    </source>
</evidence>
<feature type="binding site" evidence="17">
    <location>
        <position position="58"/>
    </location>
    <ligand>
        <name>1D-myo-inositol 1,3,4-trisphosphate</name>
        <dbReference type="ChEBI" id="CHEBI:58414"/>
    </ligand>
</feature>
<feature type="binding site" evidence="18">
    <location>
        <position position="291"/>
    </location>
    <ligand>
        <name>Mg(2+)</name>
        <dbReference type="ChEBI" id="CHEBI:18420"/>
        <label>1</label>
    </ligand>
</feature>
<organism evidence="20">
    <name type="scientific">Notodromas monacha</name>
    <dbReference type="NCBI Taxonomy" id="399045"/>
    <lineage>
        <taxon>Eukaryota</taxon>
        <taxon>Metazoa</taxon>
        <taxon>Ecdysozoa</taxon>
        <taxon>Arthropoda</taxon>
        <taxon>Crustacea</taxon>
        <taxon>Oligostraca</taxon>
        <taxon>Ostracoda</taxon>
        <taxon>Podocopa</taxon>
        <taxon>Podocopida</taxon>
        <taxon>Cypridocopina</taxon>
        <taxon>Cypridoidea</taxon>
        <taxon>Cyprididae</taxon>
        <taxon>Notodromas</taxon>
    </lineage>
</organism>
<comment type="catalytic activity">
    <reaction evidence="14">
        <text>1D-myo-inositol 1,3,4-trisphosphate + 1D-myo-inositol 1,3,4,5,6-pentakisphosphate = 1D-myo-inositol 3,4,5,6-tetrakisphosphate + 1D-myo-inositol 1,3,4,5-tetrakisphosphate</text>
        <dbReference type="Rhea" id="RHEA:70271"/>
        <dbReference type="ChEBI" id="CHEBI:57539"/>
        <dbReference type="ChEBI" id="CHEBI:57733"/>
        <dbReference type="ChEBI" id="CHEBI:57895"/>
        <dbReference type="ChEBI" id="CHEBI:58414"/>
    </reaction>
    <physiologicalReaction direction="left-to-right" evidence="14">
        <dbReference type="Rhea" id="RHEA:70272"/>
    </physiologicalReaction>
    <physiologicalReaction direction="right-to-left" evidence="14">
        <dbReference type="Rhea" id="RHEA:70273"/>
    </physiologicalReaction>
</comment>
<name>A0A7R9BMX3_9CRUS</name>
<feature type="binding site" evidence="17">
    <location>
        <position position="104"/>
    </location>
    <ligand>
        <name>ATP</name>
        <dbReference type="ChEBI" id="CHEBI:30616"/>
    </ligand>
</feature>
<evidence type="ECO:0000256" key="7">
    <source>
        <dbReference type="ARBA" id="ARBA00022840"/>
    </source>
</evidence>
<comment type="catalytic activity">
    <reaction evidence="15">
        <text>1D-myo-inositol 1,3,4-trisphosphate + 1D-myo-inositol 1,3,4,5,6-pentakisphosphate = 1D-myo-inositol 3,4,5,6-tetrakisphosphate + 1D-myo-inositol 1,3,4,6-tetrakisphosphate</text>
        <dbReference type="Rhea" id="RHEA:70263"/>
        <dbReference type="ChEBI" id="CHEBI:57539"/>
        <dbReference type="ChEBI" id="CHEBI:57660"/>
        <dbReference type="ChEBI" id="CHEBI:57733"/>
        <dbReference type="ChEBI" id="CHEBI:58414"/>
    </reaction>
    <physiologicalReaction direction="left-to-right" evidence="15">
        <dbReference type="Rhea" id="RHEA:70264"/>
    </physiologicalReaction>
    <physiologicalReaction direction="right-to-left" evidence="15">
        <dbReference type="Rhea" id="RHEA:70265"/>
    </physiologicalReaction>
</comment>
<dbReference type="GO" id="GO:0005524">
    <property type="term" value="F:ATP binding"/>
    <property type="evidence" value="ECO:0007669"/>
    <property type="project" value="UniProtKB-UniRule"/>
</dbReference>
<dbReference type="EMBL" id="CAJPEX010000748">
    <property type="protein sequence ID" value="CAG0917070.1"/>
    <property type="molecule type" value="Genomic_DNA"/>
</dbReference>
<evidence type="ECO:0000256" key="6">
    <source>
        <dbReference type="ARBA" id="ARBA00022777"/>
    </source>
</evidence>
<feature type="binding site" evidence="17">
    <location>
        <position position="192"/>
    </location>
    <ligand>
        <name>1D-myo-inositol 1,3,4-trisphosphate</name>
        <dbReference type="ChEBI" id="CHEBI:58414"/>
    </ligand>
</feature>
<evidence type="ECO:0000256" key="10">
    <source>
        <dbReference type="ARBA" id="ARBA00033609"/>
    </source>
</evidence>
<evidence type="ECO:0000256" key="12">
    <source>
        <dbReference type="ARBA" id="ARBA00033645"/>
    </source>
</evidence>
<sequence length="350" mass="38985">MSTPGQKLVGYWLPERKKQKLDLDGVAQILRRSNVEFREIDVHQPLVSQGPFDVIVHKLDSMLPTTDEDGEKIETVLKGFEDYCAKYDVELLEALGPGDVLRDRLAMCHLLAEVSSGMKGVFTPPFALLVRPDVNENRQILKEAGVSFPCVLKPLESKSHHMAMVFHPGDLDKFEYPCVAMSFVNHDAILHKVFIVGNEVEVVLRPSIQNLIAGDLPMERFHSSRVSKPDADHPLIGPCAATRRRRADNAKRLDFNIAAAIGKRCRERTGMRLLGVDVVVDSTTGHYGLIDINKFPGSSTAHDLPIESFTGYEGMENLAQHMAKLLLQVLKERDAGAFILGSSEHHCQMD</sequence>
<dbReference type="Pfam" id="PF05770">
    <property type="entry name" value="Ins134_P3_kin"/>
    <property type="match status" value="1"/>
</dbReference>
<dbReference type="EMBL" id="OA882785">
    <property type="protein sequence ID" value="CAD7276918.1"/>
    <property type="molecule type" value="Genomic_DNA"/>
</dbReference>
<evidence type="ECO:0000256" key="2">
    <source>
        <dbReference type="ARBA" id="ARBA00014968"/>
    </source>
</evidence>
<feature type="binding site" evidence="18">
    <location>
        <position position="277"/>
    </location>
    <ligand>
        <name>Mg(2+)</name>
        <dbReference type="ChEBI" id="CHEBI:18420"/>
        <label>1</label>
    </ligand>
</feature>
<evidence type="ECO:0000256" key="9">
    <source>
        <dbReference type="ARBA" id="ARBA00023235"/>
    </source>
</evidence>
<comment type="catalytic activity">
    <reaction evidence="11">
        <text>1D-myo-inositol 3,4,6-trisphosphate + ATP = 1D-myo-inositol 1,3,4,6-tetrakisphosphate + ADP + H(+)</text>
        <dbReference type="Rhea" id="RHEA:70287"/>
        <dbReference type="ChEBI" id="CHEBI:15378"/>
        <dbReference type="ChEBI" id="CHEBI:30616"/>
        <dbReference type="ChEBI" id="CHEBI:57660"/>
        <dbReference type="ChEBI" id="CHEBI:189099"/>
        <dbReference type="ChEBI" id="CHEBI:456216"/>
    </reaction>
    <physiologicalReaction direction="left-to-right" evidence="11">
        <dbReference type="Rhea" id="RHEA:70288"/>
    </physiologicalReaction>
    <physiologicalReaction direction="right-to-left" evidence="11">
        <dbReference type="Rhea" id="RHEA:70289"/>
    </physiologicalReaction>
</comment>
<evidence type="ECO:0000256" key="13">
    <source>
        <dbReference type="ARBA" id="ARBA00033674"/>
    </source>
</evidence>
<dbReference type="PROSITE" id="PS50975">
    <property type="entry name" value="ATP_GRASP"/>
    <property type="match status" value="1"/>
</dbReference>
<dbReference type="SUPFAM" id="SSF56059">
    <property type="entry name" value="Glutathione synthetase ATP-binding domain-like"/>
    <property type="match status" value="1"/>
</dbReference>
<dbReference type="GO" id="GO:0032957">
    <property type="term" value="P:inositol trisphosphate metabolic process"/>
    <property type="evidence" value="ECO:0007669"/>
    <property type="project" value="InterPro"/>
</dbReference>
<dbReference type="Proteomes" id="UP000678499">
    <property type="component" value="Unassembled WGS sequence"/>
</dbReference>
<feature type="binding site" evidence="17">
    <location>
        <position position="17"/>
    </location>
    <ligand>
        <name>1D-myo-inositol 1,3,4-trisphosphate</name>
        <dbReference type="ChEBI" id="CHEBI:58414"/>
    </ligand>
</feature>
<dbReference type="Gene3D" id="3.30.470.20">
    <property type="entry name" value="ATP-grasp fold, B domain"/>
    <property type="match status" value="1"/>
</dbReference>
<comment type="cofactor">
    <cofactor evidence="16 18">
        <name>Mg(2+)</name>
        <dbReference type="ChEBI" id="CHEBI:18420"/>
    </cofactor>
    <text evidence="16 18">Binds 2 magnesium ions per subunit.</text>
</comment>
<feature type="binding site" evidence="17">
    <location>
        <position position="297"/>
    </location>
    <ligand>
        <name>1D-myo-inositol 1,3,4-trisphosphate</name>
        <dbReference type="ChEBI" id="CHEBI:58414"/>
    </ligand>
</feature>
<evidence type="ECO:0000313" key="20">
    <source>
        <dbReference type="EMBL" id="CAD7276918.1"/>
    </source>
</evidence>
<feature type="domain" description="ATP-grasp" evidence="19">
    <location>
        <begin position="113"/>
        <end position="323"/>
    </location>
</feature>
<comment type="subunit">
    <text evidence="16">Monomer.</text>
</comment>
<evidence type="ECO:0000256" key="11">
    <source>
        <dbReference type="ARBA" id="ARBA00033624"/>
    </source>
</evidence>
<evidence type="ECO:0000313" key="21">
    <source>
        <dbReference type="Proteomes" id="UP000678499"/>
    </source>
</evidence>
<evidence type="ECO:0000256" key="5">
    <source>
        <dbReference type="ARBA" id="ARBA00022741"/>
    </source>
</evidence>
<accession>A0A7R9BMX3</accession>
<dbReference type="GO" id="GO:0000287">
    <property type="term" value="F:magnesium ion binding"/>
    <property type="evidence" value="ECO:0007669"/>
    <property type="project" value="InterPro"/>
</dbReference>
<keyword evidence="7 16" id="KW-0067">ATP-binding</keyword>
<keyword evidence="6 16" id="KW-0418">Kinase</keyword>
<evidence type="ECO:0000256" key="3">
    <source>
        <dbReference type="ARBA" id="ARBA00022679"/>
    </source>
</evidence>
<evidence type="ECO:0000256" key="17">
    <source>
        <dbReference type="PIRSR" id="PIRSR038186-1"/>
    </source>
</evidence>
<keyword evidence="4 16" id="KW-0479">Metal-binding</keyword>
<protein>
    <recommendedName>
        <fullName evidence="2 16">Inositol-tetrakisphosphate 1-kinase</fullName>
        <ecNumber evidence="16">2.7.1.134</ecNumber>
    </recommendedName>
</protein>
<evidence type="ECO:0000259" key="19">
    <source>
        <dbReference type="PROSITE" id="PS50975"/>
    </source>
</evidence>
<comment type="catalytic activity">
    <reaction evidence="12">
        <text>1D-myo-inositol 3,4,5,6-tetrakisphosphate + ATP = 1D-myo-inositol 1,3,4,5,6-pentakisphosphate + ADP + H(+)</text>
        <dbReference type="Rhea" id="RHEA:12452"/>
        <dbReference type="ChEBI" id="CHEBI:15378"/>
        <dbReference type="ChEBI" id="CHEBI:30616"/>
        <dbReference type="ChEBI" id="CHEBI:57539"/>
        <dbReference type="ChEBI" id="CHEBI:57733"/>
        <dbReference type="ChEBI" id="CHEBI:456216"/>
        <dbReference type="EC" id="2.7.1.134"/>
    </reaction>
    <physiologicalReaction direction="left-to-right" evidence="12">
        <dbReference type="Rhea" id="RHEA:12453"/>
    </physiologicalReaction>
    <physiologicalReaction direction="right-to-left" evidence="12">
        <dbReference type="Rhea" id="RHEA:12454"/>
    </physiologicalReaction>
</comment>
<feature type="binding site" evidence="17">
    <location>
        <position position="160"/>
    </location>
    <ligand>
        <name>1D-myo-inositol 1,3,4-trisphosphate</name>
        <dbReference type="ChEBI" id="CHEBI:58414"/>
    </ligand>
</feature>
<evidence type="ECO:0000256" key="18">
    <source>
        <dbReference type="PIRSR" id="PIRSR038186-2"/>
    </source>
</evidence>
<dbReference type="InterPro" id="IPR011761">
    <property type="entry name" value="ATP-grasp"/>
</dbReference>
<comment type="catalytic activity">
    <reaction evidence="10">
        <text>1D-myo-inositol 1,3,4-trisphosphate + ATP = 1D-myo-inositol 1,3,4,5-tetrakisphosphate + ADP + H(+)</text>
        <dbReference type="Rhea" id="RHEA:13253"/>
        <dbReference type="ChEBI" id="CHEBI:15378"/>
        <dbReference type="ChEBI" id="CHEBI:30616"/>
        <dbReference type="ChEBI" id="CHEBI:57895"/>
        <dbReference type="ChEBI" id="CHEBI:58414"/>
        <dbReference type="ChEBI" id="CHEBI:456216"/>
        <dbReference type="EC" id="2.7.1.159"/>
    </reaction>
    <physiologicalReaction direction="left-to-right" evidence="10">
        <dbReference type="Rhea" id="RHEA:13254"/>
    </physiologicalReaction>
    <physiologicalReaction direction="right-to-left" evidence="10">
        <dbReference type="Rhea" id="RHEA:13255"/>
    </physiologicalReaction>
</comment>
<dbReference type="PANTHER" id="PTHR14217">
    <property type="entry name" value="INOSITOL-TETRAKISPHOSPHATE 1-KINASE"/>
    <property type="match status" value="1"/>
</dbReference>
<dbReference type="InterPro" id="IPR008656">
    <property type="entry name" value="Inositol_tetrakis-P_1-kinase"/>
</dbReference>
<dbReference type="GO" id="GO:0047325">
    <property type="term" value="F:inositol-3,4,5,6-tetrakisphosphate 1-kinase activity"/>
    <property type="evidence" value="ECO:0007669"/>
    <property type="project" value="UniProtKB-EC"/>
</dbReference>
<feature type="binding site" evidence="17">
    <location>
        <position position="293"/>
    </location>
    <ligand>
        <name>1D-myo-inositol 1,3,4-trisphosphate</name>
        <dbReference type="ChEBI" id="CHEBI:58414"/>
    </ligand>
</feature>
<keyword evidence="8 16" id="KW-0460">Magnesium</keyword>
<keyword evidence="9" id="KW-0413">Isomerase</keyword>
<comment type="similarity">
    <text evidence="1 16">Belongs to the ITPK1 family.</text>
</comment>
<keyword evidence="21" id="KW-1185">Reference proteome</keyword>
<evidence type="ECO:0000256" key="4">
    <source>
        <dbReference type="ARBA" id="ARBA00022723"/>
    </source>
</evidence>
<evidence type="ECO:0000256" key="15">
    <source>
        <dbReference type="ARBA" id="ARBA00049058"/>
    </source>
</evidence>
<dbReference type="InterPro" id="IPR041429">
    <property type="entry name" value="ITPK1_N"/>
</dbReference>
<proteinExistence type="inferred from homology"/>
<keyword evidence="3 16" id="KW-0808">Transferase</keyword>
<evidence type="ECO:0000256" key="16">
    <source>
        <dbReference type="PIRNR" id="PIRNR038186"/>
    </source>
</evidence>
<dbReference type="GO" id="GO:0005737">
    <property type="term" value="C:cytoplasm"/>
    <property type="evidence" value="ECO:0007669"/>
    <property type="project" value="TreeGrafter"/>
</dbReference>
<dbReference type="GO" id="GO:0052726">
    <property type="term" value="F:inositol-1,3,4-trisphosphate 5-kinase activity"/>
    <property type="evidence" value="ECO:0007669"/>
    <property type="project" value="InterPro"/>
</dbReference>
<reference evidence="20" key="1">
    <citation type="submission" date="2020-11" db="EMBL/GenBank/DDBJ databases">
        <authorList>
            <person name="Tran Van P."/>
        </authorList>
    </citation>
    <scope>NUCLEOTIDE SEQUENCE</scope>
</reference>
<dbReference type="EC" id="2.7.1.134" evidence="16"/>
<dbReference type="Pfam" id="PF17927">
    <property type="entry name" value="Ins134_P3_kin_N"/>
    <property type="match status" value="1"/>
</dbReference>
<keyword evidence="5 16" id="KW-0547">Nucleotide-binding</keyword>
<dbReference type="AlphaFoldDB" id="A0A7R9BMX3"/>
<evidence type="ECO:0000256" key="14">
    <source>
        <dbReference type="ARBA" id="ARBA00047728"/>
    </source>
</evidence>